<evidence type="ECO:0000313" key="2">
    <source>
        <dbReference type="Proteomes" id="UP000887159"/>
    </source>
</evidence>
<keyword evidence="2" id="KW-1185">Reference proteome</keyword>
<dbReference type="EMBL" id="BMAU01021369">
    <property type="protein sequence ID" value="GFY24515.1"/>
    <property type="molecule type" value="Genomic_DNA"/>
</dbReference>
<sequence length="119" mass="13953">MNNLNIPLKSREFNHNCNDPSSKFWYLTDFFPPEVLDENNPSCFKKNSSVYLKIEAEMSFYEECGSSQKYSSDSPSQTSKTFRHGLKNDLRRFFRPNLKGCDVILRCEKKDFPVHKSLL</sequence>
<protein>
    <recommendedName>
        <fullName evidence="3">BTB domain-containing protein</fullName>
    </recommendedName>
</protein>
<accession>A0A8X6VXX2</accession>
<organism evidence="1 2">
    <name type="scientific">Trichonephila clavipes</name>
    <name type="common">Golden silk orbweaver</name>
    <name type="synonym">Nephila clavipes</name>
    <dbReference type="NCBI Taxonomy" id="2585209"/>
    <lineage>
        <taxon>Eukaryota</taxon>
        <taxon>Metazoa</taxon>
        <taxon>Ecdysozoa</taxon>
        <taxon>Arthropoda</taxon>
        <taxon>Chelicerata</taxon>
        <taxon>Arachnida</taxon>
        <taxon>Araneae</taxon>
        <taxon>Araneomorphae</taxon>
        <taxon>Entelegynae</taxon>
        <taxon>Araneoidea</taxon>
        <taxon>Nephilidae</taxon>
        <taxon>Trichonephila</taxon>
    </lineage>
</organism>
<name>A0A8X6VXX2_TRICX</name>
<reference evidence="1" key="1">
    <citation type="submission" date="2020-08" db="EMBL/GenBank/DDBJ databases">
        <title>Multicomponent nature underlies the extraordinary mechanical properties of spider dragline silk.</title>
        <authorList>
            <person name="Kono N."/>
            <person name="Nakamura H."/>
            <person name="Mori M."/>
            <person name="Yoshida Y."/>
            <person name="Ohtoshi R."/>
            <person name="Malay A.D."/>
            <person name="Moran D.A.P."/>
            <person name="Tomita M."/>
            <person name="Numata K."/>
            <person name="Arakawa K."/>
        </authorList>
    </citation>
    <scope>NUCLEOTIDE SEQUENCE</scope>
</reference>
<comment type="caution">
    <text evidence="1">The sequence shown here is derived from an EMBL/GenBank/DDBJ whole genome shotgun (WGS) entry which is preliminary data.</text>
</comment>
<dbReference type="AlphaFoldDB" id="A0A8X6VXX2"/>
<gene>
    <name evidence="1" type="ORF">TNCV_1015611</name>
</gene>
<dbReference type="Proteomes" id="UP000887159">
    <property type="component" value="Unassembled WGS sequence"/>
</dbReference>
<evidence type="ECO:0000313" key="1">
    <source>
        <dbReference type="EMBL" id="GFY24515.1"/>
    </source>
</evidence>
<evidence type="ECO:0008006" key="3">
    <source>
        <dbReference type="Google" id="ProtNLM"/>
    </source>
</evidence>
<proteinExistence type="predicted"/>